<feature type="chain" id="PRO_5029831330" evidence="1">
    <location>
        <begin position="26"/>
        <end position="290"/>
    </location>
</feature>
<dbReference type="Pfam" id="PF00149">
    <property type="entry name" value="Metallophos"/>
    <property type="match status" value="1"/>
</dbReference>
<dbReference type="GO" id="GO:0016788">
    <property type="term" value="F:hydrolase activity, acting on ester bonds"/>
    <property type="evidence" value="ECO:0007669"/>
    <property type="project" value="TreeGrafter"/>
</dbReference>
<gene>
    <name evidence="3" type="ORF">HS088_TW17G00946</name>
</gene>
<protein>
    <submittedName>
        <fullName evidence="3">Inactive purple acid phosphatase 29 isoform X2</fullName>
    </submittedName>
</protein>
<organism evidence="3 4">
    <name type="scientific">Tripterygium wilfordii</name>
    <name type="common">Thunder God vine</name>
    <dbReference type="NCBI Taxonomy" id="458696"/>
    <lineage>
        <taxon>Eukaryota</taxon>
        <taxon>Viridiplantae</taxon>
        <taxon>Streptophyta</taxon>
        <taxon>Embryophyta</taxon>
        <taxon>Tracheophyta</taxon>
        <taxon>Spermatophyta</taxon>
        <taxon>Magnoliopsida</taxon>
        <taxon>eudicotyledons</taxon>
        <taxon>Gunneridae</taxon>
        <taxon>Pentapetalae</taxon>
        <taxon>rosids</taxon>
        <taxon>fabids</taxon>
        <taxon>Celastrales</taxon>
        <taxon>Celastraceae</taxon>
        <taxon>Tripterygium</taxon>
    </lineage>
</organism>
<dbReference type="Proteomes" id="UP000593562">
    <property type="component" value="Unassembled WGS sequence"/>
</dbReference>
<dbReference type="InterPro" id="IPR004843">
    <property type="entry name" value="Calcineurin-like_PHP"/>
</dbReference>
<proteinExistence type="predicted"/>
<dbReference type="PANTHER" id="PTHR32440:SF0">
    <property type="entry name" value="PHOSPHATASE DCR2-RELATED"/>
    <property type="match status" value="1"/>
</dbReference>
<dbReference type="InParanoid" id="A0A7J7CH67"/>
<feature type="domain" description="Calcineurin-like phosphoesterase" evidence="2">
    <location>
        <begin position="41"/>
        <end position="216"/>
    </location>
</feature>
<reference evidence="3 4" key="1">
    <citation type="journal article" date="2020" name="Nat. Commun.">
        <title>Genome of Tripterygium wilfordii and identification of cytochrome P450 involved in triptolide biosynthesis.</title>
        <authorList>
            <person name="Tu L."/>
            <person name="Su P."/>
            <person name="Zhang Z."/>
            <person name="Gao L."/>
            <person name="Wang J."/>
            <person name="Hu T."/>
            <person name="Zhou J."/>
            <person name="Zhang Y."/>
            <person name="Zhao Y."/>
            <person name="Liu Y."/>
            <person name="Song Y."/>
            <person name="Tong Y."/>
            <person name="Lu Y."/>
            <person name="Yang J."/>
            <person name="Xu C."/>
            <person name="Jia M."/>
            <person name="Peters R.J."/>
            <person name="Huang L."/>
            <person name="Gao W."/>
        </authorList>
    </citation>
    <scope>NUCLEOTIDE SEQUENCE [LARGE SCALE GENOMIC DNA]</scope>
    <source>
        <strain evidence="4">cv. XIE 37</strain>
        <tissue evidence="3">Leaf</tissue>
    </source>
</reference>
<dbReference type="InterPro" id="IPR029052">
    <property type="entry name" value="Metallo-depent_PP-like"/>
</dbReference>
<keyword evidence="4" id="KW-1185">Reference proteome</keyword>
<keyword evidence="1" id="KW-0732">Signal</keyword>
<accession>A0A7J7CH67</accession>
<sequence>MSSSASNIEMLTVFVVVFLLSGAQASKEPQRKLQFGENREFKILQVADMHYGDGKTTPCVNLTPIQEAAPCSDLNTTAFLGHLIQAEKPHLIVFTGDNIYRQDVVDAAKSMNAACAPAIESNIPWAAVLENHDQESNLSREKVMKHIVTLKNTWSQVNPLDAKGIDGFVEIIPMKPLKVYMHGSKNLSKFGFKAHLKSSKKEYTAPGLAYFHIPLPEFKSFDSSNATGERQEGTDSLKVNSSSAMVVVLDIMAMVRLDGQESEGGDSIFEEKSGWILGRCQINQNMEVPG</sequence>
<evidence type="ECO:0000313" key="3">
    <source>
        <dbReference type="EMBL" id="KAF5733403.1"/>
    </source>
</evidence>
<evidence type="ECO:0000256" key="1">
    <source>
        <dbReference type="SAM" id="SignalP"/>
    </source>
</evidence>
<evidence type="ECO:0000259" key="2">
    <source>
        <dbReference type="Pfam" id="PF00149"/>
    </source>
</evidence>
<feature type="signal peptide" evidence="1">
    <location>
        <begin position="1"/>
        <end position="25"/>
    </location>
</feature>
<dbReference type="AlphaFoldDB" id="A0A7J7CH67"/>
<name>A0A7J7CH67_TRIWF</name>
<dbReference type="GO" id="GO:0005737">
    <property type="term" value="C:cytoplasm"/>
    <property type="evidence" value="ECO:0007669"/>
    <property type="project" value="TreeGrafter"/>
</dbReference>
<comment type="caution">
    <text evidence="3">The sequence shown here is derived from an EMBL/GenBank/DDBJ whole genome shotgun (WGS) entry which is preliminary data.</text>
</comment>
<dbReference type="SUPFAM" id="SSF56300">
    <property type="entry name" value="Metallo-dependent phosphatases"/>
    <property type="match status" value="1"/>
</dbReference>
<dbReference type="EMBL" id="JAAARO010000017">
    <property type="protein sequence ID" value="KAF5733403.1"/>
    <property type="molecule type" value="Genomic_DNA"/>
</dbReference>
<dbReference type="PANTHER" id="PTHR32440">
    <property type="entry name" value="PHOSPHATASE DCR2-RELATED-RELATED"/>
    <property type="match status" value="1"/>
</dbReference>
<dbReference type="Gene3D" id="3.60.21.10">
    <property type="match status" value="1"/>
</dbReference>
<evidence type="ECO:0000313" key="4">
    <source>
        <dbReference type="Proteomes" id="UP000593562"/>
    </source>
</evidence>